<dbReference type="PANTHER" id="PTHR10176">
    <property type="entry name" value="GLYCOGEN SYNTHASE"/>
    <property type="match status" value="1"/>
</dbReference>
<comment type="function">
    <text evidence="7">Transfers the glycosyl residue from UDP-Glc to the non-reducing end of alpha-1,4-glucan.</text>
</comment>
<dbReference type="PANTHER" id="PTHR10176:SF3">
    <property type="entry name" value="GLYCOGEN [STARCH] SYNTHASE"/>
    <property type="match status" value="1"/>
</dbReference>
<evidence type="ECO:0000256" key="4">
    <source>
        <dbReference type="ARBA" id="ARBA00022679"/>
    </source>
</evidence>
<dbReference type="GO" id="GO:0005737">
    <property type="term" value="C:cytoplasm"/>
    <property type="evidence" value="ECO:0007669"/>
    <property type="project" value="TreeGrafter"/>
</dbReference>
<comment type="pathway">
    <text evidence="1 7">Glycan biosynthesis; glycogen biosynthesis.</text>
</comment>
<reference evidence="8" key="1">
    <citation type="submission" date="2021-11" db="EMBL/GenBank/DDBJ databases">
        <authorList>
            <person name="Schell T."/>
        </authorList>
    </citation>
    <scope>NUCLEOTIDE SEQUENCE</scope>
    <source>
        <strain evidence="8">M5</strain>
    </source>
</reference>
<name>A0A8J2S022_9CRUS</name>
<dbReference type="OrthoDB" id="6335297at2759"/>
<evidence type="ECO:0000313" key="8">
    <source>
        <dbReference type="EMBL" id="CAH0106628.1"/>
    </source>
</evidence>
<protein>
    <recommendedName>
        <fullName evidence="7">Glycogen [starch] synthase</fullName>
        <ecNumber evidence="7">2.4.1.11</ecNumber>
    </recommendedName>
</protein>
<organism evidence="8 9">
    <name type="scientific">Daphnia galeata</name>
    <dbReference type="NCBI Taxonomy" id="27404"/>
    <lineage>
        <taxon>Eukaryota</taxon>
        <taxon>Metazoa</taxon>
        <taxon>Ecdysozoa</taxon>
        <taxon>Arthropoda</taxon>
        <taxon>Crustacea</taxon>
        <taxon>Branchiopoda</taxon>
        <taxon>Diplostraca</taxon>
        <taxon>Cladocera</taxon>
        <taxon>Anomopoda</taxon>
        <taxon>Daphniidae</taxon>
        <taxon>Daphnia</taxon>
    </lineage>
</organism>
<dbReference type="UniPathway" id="UPA00164"/>
<keyword evidence="5 7" id="KW-0320">Glycogen biosynthesis</keyword>
<sequence length="321" mass="36824">MFSELKHYISKVLCWFRWYKYDVTPDKNVEEVDEGVNSDGEDNDGPWTFEVLWDVVANLADLFTVNGSKNILIGPYRPEKAVDEILEAEFEEDSLPAMAVQVVRDKGFKVITGHWLIHDRPPAIMFHVESARDKFENHYVEMFKKDHNIEIPLGDQEARDVVVFGYMVAEFLAEFELKCRSKGIPTAVYSNDSKQTFHPRELTELLSETPTTEPEATVRTTENEICAQFHDWKCGVGPILLRRWNICITTIFTLKISCLEGKFKTQKKAHEEARQRGIFHRLSTELAAARESHIFTPVSEAVAEQAELVLGKQPDCIITQD</sequence>
<evidence type="ECO:0000256" key="3">
    <source>
        <dbReference type="ARBA" id="ARBA00022676"/>
    </source>
</evidence>
<keyword evidence="3 7" id="KW-0328">Glycosyltransferase</keyword>
<evidence type="ECO:0000313" key="9">
    <source>
        <dbReference type="Proteomes" id="UP000789390"/>
    </source>
</evidence>
<proteinExistence type="inferred from homology"/>
<dbReference type="EC" id="2.4.1.11" evidence="7"/>
<evidence type="ECO:0000256" key="2">
    <source>
        <dbReference type="ARBA" id="ARBA00010686"/>
    </source>
</evidence>
<gene>
    <name evidence="8" type="ORF">DGAL_LOCUS9785</name>
</gene>
<keyword evidence="9" id="KW-1185">Reference proteome</keyword>
<evidence type="ECO:0000256" key="6">
    <source>
        <dbReference type="ARBA" id="ARBA00047345"/>
    </source>
</evidence>
<dbReference type="EMBL" id="CAKKLH010000224">
    <property type="protein sequence ID" value="CAH0106628.1"/>
    <property type="molecule type" value="Genomic_DNA"/>
</dbReference>
<dbReference type="GO" id="GO:0004373">
    <property type="term" value="F:alpha-1,4-glucan glucosyltransferase (UDP-glucose donor) activity"/>
    <property type="evidence" value="ECO:0007669"/>
    <property type="project" value="UniProtKB-EC"/>
</dbReference>
<accession>A0A8J2S022</accession>
<comment type="caution">
    <text evidence="8">The sequence shown here is derived from an EMBL/GenBank/DDBJ whole genome shotgun (WGS) entry which is preliminary data.</text>
</comment>
<evidence type="ECO:0000256" key="1">
    <source>
        <dbReference type="ARBA" id="ARBA00004964"/>
    </source>
</evidence>
<dbReference type="InterPro" id="IPR008631">
    <property type="entry name" value="Glycogen_synth"/>
</dbReference>
<comment type="similarity">
    <text evidence="2 7">Belongs to the glycosyltransferase 3 family.</text>
</comment>
<evidence type="ECO:0000256" key="7">
    <source>
        <dbReference type="RuleBase" id="RU363104"/>
    </source>
</evidence>
<comment type="catalytic activity">
    <reaction evidence="6">
        <text>[(1-&gt;4)-alpha-D-glucosyl](n) + UDP-alpha-D-glucose = [(1-&gt;4)-alpha-D-glucosyl](n+1) + UDP + H(+)</text>
        <dbReference type="Rhea" id="RHEA:18549"/>
        <dbReference type="Rhea" id="RHEA-COMP:9584"/>
        <dbReference type="Rhea" id="RHEA-COMP:9587"/>
        <dbReference type="ChEBI" id="CHEBI:15378"/>
        <dbReference type="ChEBI" id="CHEBI:15444"/>
        <dbReference type="ChEBI" id="CHEBI:58223"/>
        <dbReference type="ChEBI" id="CHEBI:58885"/>
        <dbReference type="EC" id="2.4.1.11"/>
    </reaction>
    <physiologicalReaction direction="left-to-right" evidence="6">
        <dbReference type="Rhea" id="RHEA:18550"/>
    </physiologicalReaction>
</comment>
<dbReference type="Pfam" id="PF05693">
    <property type="entry name" value="Glycogen_syn"/>
    <property type="match status" value="2"/>
</dbReference>
<keyword evidence="4 7" id="KW-0808">Transferase</keyword>
<dbReference type="AlphaFoldDB" id="A0A8J2S022"/>
<dbReference type="GO" id="GO:0005978">
    <property type="term" value="P:glycogen biosynthetic process"/>
    <property type="evidence" value="ECO:0007669"/>
    <property type="project" value="UniProtKB-UniPathway"/>
</dbReference>
<evidence type="ECO:0000256" key="5">
    <source>
        <dbReference type="ARBA" id="ARBA00023056"/>
    </source>
</evidence>
<dbReference type="Proteomes" id="UP000789390">
    <property type="component" value="Unassembled WGS sequence"/>
</dbReference>
<dbReference type="Gene3D" id="3.40.50.2000">
    <property type="entry name" value="Glycogen Phosphorylase B"/>
    <property type="match status" value="1"/>
</dbReference>